<dbReference type="PANTHER" id="PTHR10165:SF35">
    <property type="entry name" value="RE23632P"/>
    <property type="match status" value="1"/>
</dbReference>
<feature type="domain" description="Phosphatidic acid phosphatase type 2/haloperoxidase" evidence="6">
    <location>
        <begin position="19"/>
        <end position="85"/>
    </location>
</feature>
<keyword evidence="10" id="KW-1185">Reference proteome</keyword>
<dbReference type="InterPro" id="IPR036938">
    <property type="entry name" value="PAP2/HPO_sf"/>
</dbReference>
<evidence type="ECO:0000313" key="8">
    <source>
        <dbReference type="EMBL" id="KAB5544654.1"/>
    </source>
</evidence>
<accession>A0A5N5LPB7</accession>
<evidence type="ECO:0000256" key="5">
    <source>
        <dbReference type="ARBA" id="ARBA00023136"/>
    </source>
</evidence>
<organism evidence="8 10">
    <name type="scientific">Salix brachista</name>
    <dbReference type="NCBI Taxonomy" id="2182728"/>
    <lineage>
        <taxon>Eukaryota</taxon>
        <taxon>Viridiplantae</taxon>
        <taxon>Streptophyta</taxon>
        <taxon>Embryophyta</taxon>
        <taxon>Tracheophyta</taxon>
        <taxon>Spermatophyta</taxon>
        <taxon>Magnoliopsida</taxon>
        <taxon>eudicotyledons</taxon>
        <taxon>Gunneridae</taxon>
        <taxon>Pentapetalae</taxon>
        <taxon>rosids</taxon>
        <taxon>fabids</taxon>
        <taxon>Malpighiales</taxon>
        <taxon>Salicaceae</taxon>
        <taxon>Saliceae</taxon>
        <taxon>Salix</taxon>
    </lineage>
</organism>
<evidence type="ECO:0000256" key="1">
    <source>
        <dbReference type="ARBA" id="ARBA00004141"/>
    </source>
</evidence>
<dbReference type="EMBL" id="VDCV01000001">
    <property type="protein sequence ID" value="KAB5573398.1"/>
    <property type="molecule type" value="Genomic_DNA"/>
</dbReference>
<dbReference type="Proteomes" id="UP000326939">
    <property type="component" value="Chromosome 16"/>
</dbReference>
<evidence type="ECO:0000313" key="10">
    <source>
        <dbReference type="Proteomes" id="UP000326939"/>
    </source>
</evidence>
<keyword evidence="3" id="KW-0812">Transmembrane</keyword>
<dbReference type="GO" id="GO:0016020">
    <property type="term" value="C:membrane"/>
    <property type="evidence" value="ECO:0007669"/>
    <property type="project" value="UniProtKB-SubCell"/>
</dbReference>
<dbReference type="InterPro" id="IPR043216">
    <property type="entry name" value="PAP-like"/>
</dbReference>
<evidence type="ECO:0000256" key="2">
    <source>
        <dbReference type="ARBA" id="ARBA00008816"/>
    </source>
</evidence>
<dbReference type="EMBL" id="VDCV01000016">
    <property type="protein sequence ID" value="KAB5520013.1"/>
    <property type="molecule type" value="Genomic_DNA"/>
</dbReference>
<evidence type="ECO:0000256" key="3">
    <source>
        <dbReference type="ARBA" id="ARBA00022692"/>
    </source>
</evidence>
<comment type="similarity">
    <text evidence="2">Belongs to the PA-phosphatase related phosphoesterase family.</text>
</comment>
<dbReference type="AlphaFoldDB" id="A0A5N5LPB7"/>
<evidence type="ECO:0000313" key="7">
    <source>
        <dbReference type="EMBL" id="KAB5520013.1"/>
    </source>
</evidence>
<gene>
    <name evidence="9" type="ORF">DKX38_000592</name>
    <name evidence="8" type="ORF">DKX38_012766</name>
    <name evidence="7" type="ORF">DKX38_024332</name>
</gene>
<dbReference type="GO" id="GO:0006644">
    <property type="term" value="P:phospholipid metabolic process"/>
    <property type="evidence" value="ECO:0007669"/>
    <property type="project" value="InterPro"/>
</dbReference>
<reference evidence="8" key="3">
    <citation type="submission" date="2019-05" db="EMBL/GenBank/DDBJ databases">
        <authorList>
            <person name="Zhang R."/>
        </authorList>
    </citation>
    <scope>NUCLEOTIDE SEQUENCE [LARGE SCALE GENOMIC DNA]</scope>
    <source>
        <strain evidence="8">Br00</strain>
        <tissue evidence="8">Leaf</tissue>
    </source>
</reference>
<protein>
    <recommendedName>
        <fullName evidence="6">Phosphatidic acid phosphatase type 2/haloperoxidase domain-containing protein</fullName>
    </recommendedName>
</protein>
<evidence type="ECO:0000313" key="9">
    <source>
        <dbReference type="EMBL" id="KAB5573398.1"/>
    </source>
</evidence>
<dbReference type="GO" id="GO:0008195">
    <property type="term" value="F:phosphatidate phosphatase activity"/>
    <property type="evidence" value="ECO:0007669"/>
    <property type="project" value="TreeGrafter"/>
</dbReference>
<evidence type="ECO:0000259" key="6">
    <source>
        <dbReference type="Pfam" id="PF01569"/>
    </source>
</evidence>
<dbReference type="Proteomes" id="UP000326939">
    <property type="component" value="Chromosome 8"/>
</dbReference>
<dbReference type="Gene3D" id="1.20.144.10">
    <property type="entry name" value="Phosphatidic acid phosphatase type 2/haloperoxidase"/>
    <property type="match status" value="1"/>
</dbReference>
<sequence>MYITILIANTRWINDFSGLMFSVLITGVITDAIKDAVGRPRPDFFWRCFPDGKGVFDPVTSDVMCTGVKSVIKEGHKSFPSGHTSCK</sequence>
<dbReference type="SUPFAM" id="SSF48317">
    <property type="entry name" value="Acid phosphatase/Vanadium-dependent haloperoxidase"/>
    <property type="match status" value="1"/>
</dbReference>
<keyword evidence="5" id="KW-0472">Membrane</keyword>
<proteinExistence type="inferred from homology"/>
<evidence type="ECO:0000256" key="4">
    <source>
        <dbReference type="ARBA" id="ARBA00022989"/>
    </source>
</evidence>
<dbReference type="EMBL" id="VDCV01000008">
    <property type="protein sequence ID" value="KAB5544654.1"/>
    <property type="molecule type" value="Genomic_DNA"/>
</dbReference>
<dbReference type="InterPro" id="IPR000326">
    <property type="entry name" value="PAP2/HPO"/>
</dbReference>
<comment type="subcellular location">
    <subcellularLocation>
        <location evidence="1">Membrane</location>
        <topology evidence="1">Multi-pass membrane protein</topology>
    </subcellularLocation>
</comment>
<reference evidence="8" key="2">
    <citation type="journal article" date="2019" name="Nat. Commun.">
        <title>Genome-wide analysis of Cushion willow provides insights into alpine plant divergence in a biodiversity hotspot.</title>
        <authorList>
            <person name="Chen J.H."/>
            <person name="Huang Y."/>
            <person name="Brachi B."/>
            <person name="Yun Q.Z."/>
            <person name="Zhang W."/>
            <person name="Lu W."/>
            <person name="Li H.N."/>
            <person name="Li W.Q."/>
            <person name="Sun X.D."/>
            <person name="Wang G.Y."/>
            <person name="He J."/>
            <person name="Zhou Z."/>
            <person name="Chen K.Y."/>
            <person name="Ji Y.H."/>
            <person name="Shi M.M."/>
            <person name="Sun W.G."/>
            <person name="Yang Y.P."/>
            <person name="Zhang R.G."/>
            <person name="Abbott R.J."/>
            <person name="Sun H."/>
        </authorList>
    </citation>
    <scope>NUCLEOTIDE SEQUENCE</scope>
    <source>
        <strain evidence="8">Br00</strain>
        <tissue evidence="8">Leaf</tissue>
    </source>
</reference>
<name>A0A5N5LPB7_9ROSI</name>
<keyword evidence="4" id="KW-1133">Transmembrane helix</keyword>
<dbReference type="Pfam" id="PF01569">
    <property type="entry name" value="PAP2"/>
    <property type="match status" value="1"/>
</dbReference>
<dbReference type="GO" id="GO:0046839">
    <property type="term" value="P:phospholipid dephosphorylation"/>
    <property type="evidence" value="ECO:0007669"/>
    <property type="project" value="TreeGrafter"/>
</dbReference>
<reference evidence="10" key="1">
    <citation type="journal article" date="2019" name="Gigascience">
        <title>De novo genome assembly of the endangered Acer yangbiense, a plant species with extremely small populations endemic to Yunnan Province, China.</title>
        <authorList>
            <person name="Yang J."/>
            <person name="Wariss H.M."/>
            <person name="Tao L."/>
            <person name="Zhang R."/>
            <person name="Yun Q."/>
            <person name="Hollingsworth P."/>
            <person name="Dao Z."/>
            <person name="Luo G."/>
            <person name="Guo H."/>
            <person name="Ma Y."/>
            <person name="Sun W."/>
        </authorList>
    </citation>
    <scope>NUCLEOTIDE SEQUENCE [LARGE SCALE GENOMIC DNA]</scope>
    <source>
        <strain evidence="10">cv. br00</strain>
    </source>
</reference>
<dbReference type="Proteomes" id="UP000326939">
    <property type="component" value="Chromosome 1"/>
</dbReference>
<comment type="caution">
    <text evidence="8">The sequence shown here is derived from an EMBL/GenBank/DDBJ whole genome shotgun (WGS) entry which is preliminary data.</text>
</comment>
<dbReference type="PANTHER" id="PTHR10165">
    <property type="entry name" value="LIPID PHOSPHATE PHOSPHATASE"/>
    <property type="match status" value="1"/>
</dbReference>